<dbReference type="Proteomes" id="UP000008204">
    <property type="component" value="Plasmid pP880101"/>
</dbReference>
<dbReference type="RefSeq" id="WP_012593028.1">
    <property type="nucleotide sequence ID" value="NC_011721.1"/>
</dbReference>
<name>B7K6H0_RIPO1</name>
<keyword evidence="1" id="KW-0614">Plasmid</keyword>
<accession>B7K6H0</accession>
<keyword evidence="2" id="KW-1185">Reference proteome</keyword>
<organism evidence="1 2">
    <name type="scientific">Rippkaea orientalis (strain PCC 8801 / RF-1)</name>
    <name type="common">Cyanothece sp. (strain PCC 8801)</name>
    <dbReference type="NCBI Taxonomy" id="41431"/>
    <lineage>
        <taxon>Bacteria</taxon>
        <taxon>Bacillati</taxon>
        <taxon>Cyanobacteriota</taxon>
        <taxon>Cyanophyceae</taxon>
        <taxon>Oscillatoriophycideae</taxon>
        <taxon>Chroococcales</taxon>
        <taxon>Aphanothecaceae</taxon>
        <taxon>Rippkaea</taxon>
        <taxon>Rippkaea orientalis</taxon>
    </lineage>
</organism>
<dbReference type="KEGG" id="cyp:PCC8801_4473"/>
<dbReference type="AlphaFoldDB" id="B7K6H0"/>
<proteinExistence type="predicted"/>
<dbReference type="HOGENOM" id="CLU_1347045_0_0_3"/>
<evidence type="ECO:0000313" key="1">
    <source>
        <dbReference type="EMBL" id="ACK68392.1"/>
    </source>
</evidence>
<sequence>MIKVLLSLITSITFLISLSSRRLIAQSLETMDVIPTLSSYCVWMITDRREELSAALNFEFKVAQDGNSLSLMYFVPDEKWNDIVRMSQENNKTQQILKNYDLEISIYLENISDIYQNAPTGKTITFALDGESVNLILSSRIIMLILSKDIIQNCHDDRVYLVVFAKNHSGYSEAFGLINGEIKYFKIVTPPCTPLLWGSNCNT</sequence>
<protein>
    <submittedName>
        <fullName evidence="1">Uncharacterized protein</fullName>
    </submittedName>
</protein>
<geneLocation type="plasmid" evidence="1 2">
    <name>pP880101</name>
</geneLocation>
<dbReference type="EMBL" id="CP001288">
    <property type="protein sequence ID" value="ACK68392.1"/>
    <property type="molecule type" value="Genomic_DNA"/>
</dbReference>
<evidence type="ECO:0000313" key="2">
    <source>
        <dbReference type="Proteomes" id="UP000008204"/>
    </source>
</evidence>
<reference evidence="2" key="1">
    <citation type="journal article" date="2011" name="MBio">
        <title>Novel metabolic attributes of the genus Cyanothece, comprising a group of unicellular nitrogen-fixing Cyanobacteria.</title>
        <authorList>
            <person name="Bandyopadhyay A."/>
            <person name="Elvitigala T."/>
            <person name="Welsh E."/>
            <person name="Stockel J."/>
            <person name="Liberton M."/>
            <person name="Min H."/>
            <person name="Sherman L.A."/>
            <person name="Pakrasi H.B."/>
        </authorList>
    </citation>
    <scope>NUCLEOTIDE SEQUENCE [LARGE SCALE GENOMIC DNA]</scope>
    <source>
        <strain evidence="2">PCC 8801</strain>
        <plasmid evidence="2">pP880101</plasmid>
    </source>
</reference>
<gene>
    <name evidence="1" type="ordered locus">PCC8801_4473</name>
</gene>